<dbReference type="AlphaFoldDB" id="A0A543AIG6"/>
<organism evidence="1 2">
    <name type="scientific">Enteractinococcus coprophilus</name>
    <dbReference type="NCBI Taxonomy" id="1027633"/>
    <lineage>
        <taxon>Bacteria</taxon>
        <taxon>Bacillati</taxon>
        <taxon>Actinomycetota</taxon>
        <taxon>Actinomycetes</taxon>
        <taxon>Micrococcales</taxon>
        <taxon>Micrococcaceae</taxon>
    </lineage>
</organism>
<keyword evidence="2" id="KW-1185">Reference proteome</keyword>
<reference evidence="1 2" key="1">
    <citation type="submission" date="2019-06" db="EMBL/GenBank/DDBJ databases">
        <title>Sequencing the genomes of 1000 actinobacteria strains.</title>
        <authorList>
            <person name="Klenk H.-P."/>
        </authorList>
    </citation>
    <scope>NUCLEOTIDE SEQUENCE [LARGE SCALE GENOMIC DNA]</scope>
    <source>
        <strain evidence="1 2">DSM 24083</strain>
    </source>
</reference>
<evidence type="ECO:0000313" key="1">
    <source>
        <dbReference type="EMBL" id="TQL72369.1"/>
    </source>
</evidence>
<sequence>MTTSNPSDRALRNLTDQELLELLTKTDQRLVHLQHEVRRRMQARAQVERRIEQHAEISRMVEHLDQATVDWQKVREFFRHSIVETKDPWGQM</sequence>
<comment type="caution">
    <text evidence="1">The sequence shown here is derived from an EMBL/GenBank/DDBJ whole genome shotgun (WGS) entry which is preliminary data.</text>
</comment>
<gene>
    <name evidence="1" type="ORF">FB556_1014</name>
</gene>
<dbReference type="OrthoDB" id="5148398at2"/>
<dbReference type="Proteomes" id="UP000319746">
    <property type="component" value="Unassembled WGS sequence"/>
</dbReference>
<dbReference type="RefSeq" id="WP_141865437.1">
    <property type="nucleotide sequence ID" value="NZ_BAABAN010000006.1"/>
</dbReference>
<name>A0A543AIG6_9MICC</name>
<dbReference type="EMBL" id="VFOU01000002">
    <property type="protein sequence ID" value="TQL72369.1"/>
    <property type="molecule type" value="Genomic_DNA"/>
</dbReference>
<protein>
    <submittedName>
        <fullName evidence="1">Uncharacterized protein</fullName>
    </submittedName>
</protein>
<evidence type="ECO:0000313" key="2">
    <source>
        <dbReference type="Proteomes" id="UP000319746"/>
    </source>
</evidence>
<accession>A0A543AIG6</accession>
<proteinExistence type="predicted"/>